<evidence type="ECO:0000259" key="4">
    <source>
        <dbReference type="Pfam" id="PF25917"/>
    </source>
</evidence>
<dbReference type="Gene3D" id="2.40.50.100">
    <property type="match status" value="1"/>
</dbReference>
<evidence type="ECO:0000256" key="2">
    <source>
        <dbReference type="ARBA" id="ARBA00009477"/>
    </source>
</evidence>
<evidence type="ECO:0000256" key="1">
    <source>
        <dbReference type="ARBA" id="ARBA00004519"/>
    </source>
</evidence>
<comment type="caution">
    <text evidence="5">The sequence shown here is derived from an EMBL/GenBank/DDBJ whole genome shotgun (WGS) entry which is preliminary data.</text>
</comment>
<dbReference type="NCBIfam" id="TIGR01730">
    <property type="entry name" value="RND_mfp"/>
    <property type="match status" value="1"/>
</dbReference>
<name>A0ABX5NIT9_SERMA</name>
<reference evidence="6" key="2">
    <citation type="submission" date="2018-06" db="EMBL/GenBank/DDBJ databases">
        <title>Serratia marcescens genome sequencing and assembly.</title>
        <authorList>
            <person name="Martins R.C."/>
            <person name="Perdigao-Neto L.V."/>
            <person name="Costa S.F."/>
            <person name="Levin A.S.S."/>
        </authorList>
    </citation>
    <scope>NUCLEOTIDE SEQUENCE [LARGE SCALE GENOMIC DNA]</scope>
    <source>
        <strain evidence="6">1283</strain>
    </source>
</reference>
<dbReference type="EMBL" id="QJQB01000108">
    <property type="protein sequence ID" value="PYA72588.1"/>
    <property type="molecule type" value="Genomic_DNA"/>
</dbReference>
<reference evidence="5 6" key="1">
    <citation type="submission" date="2018-06" db="EMBL/GenBank/DDBJ databases">
        <title>Serratia marcescens genome sequencing and assembly.</title>
        <authorList>
            <person name="Martins R.C.R."/>
            <person name="Perdigao-Neto L.V."/>
            <person name="Costa S.F."/>
            <person name="Levin A.S.S."/>
        </authorList>
    </citation>
    <scope>NUCLEOTIDE SEQUENCE [LARGE SCALE GENOMIC DNA]</scope>
    <source>
        <strain evidence="5 6">1283</strain>
    </source>
</reference>
<dbReference type="Proteomes" id="UP000247823">
    <property type="component" value="Unassembled WGS sequence"/>
</dbReference>
<proteinExistence type="inferred from homology"/>
<dbReference type="InterPro" id="IPR058625">
    <property type="entry name" value="MdtA-like_BSH"/>
</dbReference>
<evidence type="ECO:0000313" key="6">
    <source>
        <dbReference type="Proteomes" id="UP000247823"/>
    </source>
</evidence>
<dbReference type="SUPFAM" id="SSF111369">
    <property type="entry name" value="HlyD-like secretion proteins"/>
    <property type="match status" value="1"/>
</dbReference>
<evidence type="ECO:0000313" key="5">
    <source>
        <dbReference type="EMBL" id="PYA72588.1"/>
    </source>
</evidence>
<dbReference type="PANTHER" id="PTHR30158:SF26">
    <property type="entry name" value="RESISTANCE-NODULATION-CELL DIVISION (RND) MULTIDRUG EFFLUX MEMBRANE FUSION PROTEIN MEXE"/>
    <property type="match status" value="1"/>
</dbReference>
<comment type="subcellular location">
    <subcellularLocation>
        <location evidence="1">Cell inner membrane</location>
        <topology evidence="1">Lipid-anchor</topology>
    </subcellularLocation>
</comment>
<dbReference type="Pfam" id="PF25917">
    <property type="entry name" value="BSH_RND"/>
    <property type="match status" value="1"/>
</dbReference>
<dbReference type="Pfam" id="PF25876">
    <property type="entry name" value="HH_MFP_RND"/>
    <property type="match status" value="1"/>
</dbReference>
<comment type="similarity">
    <text evidence="2">Belongs to the membrane fusion protein (MFP) (TC 8.A.1) family.</text>
</comment>
<gene>
    <name evidence="5" type="ORF">DMW51_05090</name>
</gene>
<protein>
    <submittedName>
        <fullName evidence="5">Efflux transporter periplasmic adaptor subunit</fullName>
    </submittedName>
</protein>
<dbReference type="InterPro" id="IPR058624">
    <property type="entry name" value="MdtA-like_HH"/>
</dbReference>
<feature type="domain" description="Multidrug resistance protein MdtA-like barrel-sandwich hybrid" evidence="4">
    <location>
        <begin position="77"/>
        <end position="197"/>
    </location>
</feature>
<keyword evidence="6" id="KW-1185">Reference proteome</keyword>
<evidence type="ECO:0000259" key="3">
    <source>
        <dbReference type="Pfam" id="PF25876"/>
    </source>
</evidence>
<organism evidence="5 6">
    <name type="scientific">Serratia marcescens</name>
    <dbReference type="NCBI Taxonomy" id="615"/>
    <lineage>
        <taxon>Bacteria</taxon>
        <taxon>Pseudomonadati</taxon>
        <taxon>Pseudomonadota</taxon>
        <taxon>Gammaproteobacteria</taxon>
        <taxon>Enterobacterales</taxon>
        <taxon>Yersiniaceae</taxon>
        <taxon>Serratia</taxon>
    </lineage>
</organism>
<dbReference type="Gene3D" id="1.10.287.470">
    <property type="entry name" value="Helix hairpin bin"/>
    <property type="match status" value="1"/>
</dbReference>
<dbReference type="PANTHER" id="PTHR30158">
    <property type="entry name" value="ACRA/E-RELATED COMPONENT OF DRUG EFFLUX TRANSPORTER"/>
    <property type="match status" value="1"/>
</dbReference>
<accession>A0ABX5NIT9</accession>
<dbReference type="InterPro" id="IPR006143">
    <property type="entry name" value="RND_pump_MFP"/>
</dbReference>
<feature type="non-terminal residue" evidence="5">
    <location>
        <position position="200"/>
    </location>
</feature>
<sequence length="200" mass="21510">MANQPNSSFNAGGRTRAVALGQRLSGVALLAALLAGCDNSVAHNAPPPPPVVSAASVVVKPISQWDAFNGRVEAVQSVQLRPRVSGYIERVNYTEGDEVKKGQVLFTIDDRTYRAAREQAQAELVRARNQAALARSESSRTEKLIGTQAISQEVWEQRRSSAAQAQSNVLAAQAQLDMAQLNLDFTRVTAPIDGRASRAM</sequence>
<feature type="domain" description="Multidrug resistance protein MdtA-like alpha-helical hairpin" evidence="3">
    <location>
        <begin position="118"/>
        <end position="186"/>
    </location>
</feature>